<evidence type="ECO:0000256" key="4">
    <source>
        <dbReference type="ARBA" id="ARBA00038415"/>
    </source>
</evidence>
<accession>A0A1V6RWW0</accession>
<dbReference type="InterPro" id="IPR015943">
    <property type="entry name" value="WD40/YVTN_repeat-like_dom_sf"/>
</dbReference>
<evidence type="ECO:0000313" key="8">
    <source>
        <dbReference type="EMBL" id="OQE06271.1"/>
    </source>
</evidence>
<evidence type="ECO:0000256" key="1">
    <source>
        <dbReference type="ARBA" id="ARBA00004570"/>
    </source>
</evidence>
<gene>
    <name evidence="8" type="ORF">PENVUL_c019G08238</name>
</gene>
<dbReference type="OrthoDB" id="4360782at2759"/>
<keyword evidence="3" id="KW-0677">Repeat</keyword>
<dbReference type="STRING" id="29845.A0A1V6RWW0"/>
<evidence type="ECO:0000256" key="5">
    <source>
        <dbReference type="ARBA" id="ARBA00039789"/>
    </source>
</evidence>
<dbReference type="Proteomes" id="UP000191518">
    <property type="component" value="Unassembled WGS sequence"/>
</dbReference>
<protein>
    <recommendedName>
        <fullName evidence="5">Mitochondrial division protein 1</fullName>
    </recommendedName>
</protein>
<dbReference type="SUPFAM" id="SSF50978">
    <property type="entry name" value="WD40 repeat-like"/>
    <property type="match status" value="1"/>
</dbReference>
<dbReference type="PANTHER" id="PTHR22847">
    <property type="entry name" value="WD40 REPEAT PROTEIN"/>
    <property type="match status" value="1"/>
</dbReference>
<dbReference type="PROSITE" id="PS50082">
    <property type="entry name" value="WD_REPEATS_2"/>
    <property type="match status" value="1"/>
</dbReference>
<keyword evidence="9" id="KW-1185">Reference proteome</keyword>
<organism evidence="8 9">
    <name type="scientific">Penicillium vulpinum</name>
    <dbReference type="NCBI Taxonomy" id="29845"/>
    <lineage>
        <taxon>Eukaryota</taxon>
        <taxon>Fungi</taxon>
        <taxon>Dikarya</taxon>
        <taxon>Ascomycota</taxon>
        <taxon>Pezizomycotina</taxon>
        <taxon>Eurotiomycetes</taxon>
        <taxon>Eurotiomycetidae</taxon>
        <taxon>Eurotiales</taxon>
        <taxon>Aspergillaceae</taxon>
        <taxon>Penicillium</taxon>
    </lineage>
</organism>
<proteinExistence type="inferred from homology"/>
<dbReference type="PROSITE" id="PS00678">
    <property type="entry name" value="WD_REPEATS_1"/>
    <property type="match status" value="1"/>
</dbReference>
<dbReference type="InterPro" id="IPR001680">
    <property type="entry name" value="WD40_rpt"/>
</dbReference>
<comment type="function">
    <text evidence="6">Involved in mitochondrial fission. Acts as an adapter protein required to form mitochondrial fission complexes. Formation of these complexes is required to promote constriction and fission of the mitochondrial compartment at a late step in mitochondrial division.</text>
</comment>
<dbReference type="Pfam" id="PF00400">
    <property type="entry name" value="WD40"/>
    <property type="match status" value="2"/>
</dbReference>
<sequence>MLHAKPNMPPFTGDYVRCCAYSYDGELLATASDDYTVRVWNAKTGKLQQTLEGFSNWVYIVAFSRTHLLMATDHKHIRIWDVITGSLVETLIPNSNAWIADISLSYDGTKLAADFNETIGFWGILPRPLDQWKYRISPEPTGASHG</sequence>
<dbReference type="InterPro" id="IPR019775">
    <property type="entry name" value="WD40_repeat_CS"/>
</dbReference>
<dbReference type="GO" id="GO:0005741">
    <property type="term" value="C:mitochondrial outer membrane"/>
    <property type="evidence" value="ECO:0007669"/>
    <property type="project" value="UniProtKB-SubCell"/>
</dbReference>
<dbReference type="GO" id="GO:1990234">
    <property type="term" value="C:transferase complex"/>
    <property type="evidence" value="ECO:0007669"/>
    <property type="project" value="UniProtKB-ARBA"/>
</dbReference>
<dbReference type="Gene3D" id="2.130.10.10">
    <property type="entry name" value="YVTN repeat-like/Quinoprotein amine dehydrogenase"/>
    <property type="match status" value="1"/>
</dbReference>
<dbReference type="InterPro" id="IPR036322">
    <property type="entry name" value="WD40_repeat_dom_sf"/>
</dbReference>
<dbReference type="SMART" id="SM00320">
    <property type="entry name" value="WD40"/>
    <property type="match status" value="3"/>
</dbReference>
<feature type="repeat" description="WD" evidence="7">
    <location>
        <begin position="16"/>
        <end position="50"/>
    </location>
</feature>
<dbReference type="AlphaFoldDB" id="A0A1V6RWW0"/>
<dbReference type="EMBL" id="MDYP01000019">
    <property type="protein sequence ID" value="OQE06271.1"/>
    <property type="molecule type" value="Genomic_DNA"/>
</dbReference>
<evidence type="ECO:0000256" key="2">
    <source>
        <dbReference type="ARBA" id="ARBA00022574"/>
    </source>
</evidence>
<comment type="similarity">
    <text evidence="4">Belongs to the WD repeat MDV1/CAF4 family.</text>
</comment>
<comment type="caution">
    <text evidence="8">The sequence shown here is derived from an EMBL/GenBank/DDBJ whole genome shotgun (WGS) entry which is preliminary data.</text>
</comment>
<dbReference type="PANTHER" id="PTHR22847:SF637">
    <property type="entry name" value="WD REPEAT DOMAIN 5B"/>
    <property type="match status" value="1"/>
</dbReference>
<reference evidence="9" key="1">
    <citation type="journal article" date="2017" name="Nat. Microbiol.">
        <title>Global analysis of biosynthetic gene clusters reveals vast potential of secondary metabolite production in Penicillium species.</title>
        <authorList>
            <person name="Nielsen J.C."/>
            <person name="Grijseels S."/>
            <person name="Prigent S."/>
            <person name="Ji B."/>
            <person name="Dainat J."/>
            <person name="Nielsen K.F."/>
            <person name="Frisvad J.C."/>
            <person name="Workman M."/>
            <person name="Nielsen J."/>
        </authorList>
    </citation>
    <scope>NUCLEOTIDE SEQUENCE [LARGE SCALE GENOMIC DNA]</scope>
    <source>
        <strain evidence="9">IBT 29486</strain>
    </source>
</reference>
<dbReference type="GO" id="GO:0005634">
    <property type="term" value="C:nucleus"/>
    <property type="evidence" value="ECO:0007669"/>
    <property type="project" value="TreeGrafter"/>
</dbReference>
<evidence type="ECO:0000256" key="7">
    <source>
        <dbReference type="PROSITE-ProRule" id="PRU00221"/>
    </source>
</evidence>
<keyword evidence="2 7" id="KW-0853">WD repeat</keyword>
<evidence type="ECO:0000256" key="6">
    <source>
        <dbReference type="ARBA" id="ARBA00043913"/>
    </source>
</evidence>
<name>A0A1V6RWW0_9EURO</name>
<comment type="subcellular location">
    <subcellularLocation>
        <location evidence="1">Mitochondrion outer membrane</location>
        <topology evidence="1">Peripheral membrane protein</topology>
        <orientation evidence="1">Cytoplasmic side</orientation>
    </subcellularLocation>
</comment>
<evidence type="ECO:0000313" key="9">
    <source>
        <dbReference type="Proteomes" id="UP000191518"/>
    </source>
</evidence>
<evidence type="ECO:0000256" key="3">
    <source>
        <dbReference type="ARBA" id="ARBA00022737"/>
    </source>
</evidence>